<dbReference type="EMBL" id="BMMM01000007">
    <property type="protein sequence ID" value="GGN68350.1"/>
    <property type="molecule type" value="Genomic_DNA"/>
</dbReference>
<evidence type="ECO:0000256" key="1">
    <source>
        <dbReference type="SAM" id="Phobius"/>
    </source>
</evidence>
<dbReference type="Proteomes" id="UP000600365">
    <property type="component" value="Unassembled WGS sequence"/>
</dbReference>
<sequence length="47" mass="5192">MEPEQNAPVMDIRIGGFRMTVQRIPVKLLTLLTATACSGFTAWITGR</sequence>
<keyword evidence="3" id="KW-1185">Reference proteome</keyword>
<reference evidence="2 3" key="1">
    <citation type="journal article" date="2014" name="Int. J. Syst. Evol. Microbiol.">
        <title>Complete genome sequence of Corynebacterium casei LMG S-19264T (=DSM 44701T), isolated from a smear-ripened cheese.</title>
        <authorList>
            <consortium name="US DOE Joint Genome Institute (JGI-PGF)"/>
            <person name="Walter F."/>
            <person name="Albersmeier A."/>
            <person name="Kalinowski J."/>
            <person name="Ruckert C."/>
        </authorList>
    </citation>
    <scope>NUCLEOTIDE SEQUENCE [LARGE SCALE GENOMIC DNA]</scope>
    <source>
        <strain evidence="2 3">CGMCC 4.7111</strain>
    </source>
</reference>
<comment type="caution">
    <text evidence="2">The sequence shown here is derived from an EMBL/GenBank/DDBJ whole genome shotgun (WGS) entry which is preliminary data.</text>
</comment>
<protein>
    <submittedName>
        <fullName evidence="2">Uncharacterized protein</fullName>
    </submittedName>
</protein>
<evidence type="ECO:0000313" key="2">
    <source>
        <dbReference type="EMBL" id="GGN68350.1"/>
    </source>
</evidence>
<dbReference type="AlphaFoldDB" id="A0A917Y5M8"/>
<gene>
    <name evidence="2" type="ORF">GCM10011579_041770</name>
</gene>
<proteinExistence type="predicted"/>
<feature type="transmembrane region" description="Helical" evidence="1">
    <location>
        <begin position="28"/>
        <end position="46"/>
    </location>
</feature>
<organism evidence="2 3">
    <name type="scientific">Streptomyces albiflavescens</name>
    <dbReference type="NCBI Taxonomy" id="1623582"/>
    <lineage>
        <taxon>Bacteria</taxon>
        <taxon>Bacillati</taxon>
        <taxon>Actinomycetota</taxon>
        <taxon>Actinomycetes</taxon>
        <taxon>Kitasatosporales</taxon>
        <taxon>Streptomycetaceae</taxon>
        <taxon>Streptomyces</taxon>
    </lineage>
</organism>
<keyword evidence="1" id="KW-0812">Transmembrane</keyword>
<keyword evidence="1" id="KW-1133">Transmembrane helix</keyword>
<keyword evidence="1" id="KW-0472">Membrane</keyword>
<accession>A0A917Y5M8</accession>
<evidence type="ECO:0000313" key="3">
    <source>
        <dbReference type="Proteomes" id="UP000600365"/>
    </source>
</evidence>
<name>A0A917Y5M8_9ACTN</name>